<evidence type="ECO:0000256" key="1">
    <source>
        <dbReference type="SAM" id="Phobius"/>
    </source>
</evidence>
<dbReference type="OrthoDB" id="10625558at2759"/>
<dbReference type="KEGG" id="dpx:DAPPUDRAFT_346381"/>
<feature type="non-terminal residue" evidence="2">
    <location>
        <position position="61"/>
    </location>
</feature>
<dbReference type="HOGENOM" id="CLU_2929339_0_0_1"/>
<proteinExistence type="predicted"/>
<reference evidence="2 3" key="1">
    <citation type="journal article" date="2011" name="Science">
        <title>The ecoresponsive genome of Daphnia pulex.</title>
        <authorList>
            <person name="Colbourne J.K."/>
            <person name="Pfrender M.E."/>
            <person name="Gilbert D."/>
            <person name="Thomas W.K."/>
            <person name="Tucker A."/>
            <person name="Oakley T.H."/>
            <person name="Tokishita S."/>
            <person name="Aerts A."/>
            <person name="Arnold G.J."/>
            <person name="Basu M.K."/>
            <person name="Bauer D.J."/>
            <person name="Caceres C.E."/>
            <person name="Carmel L."/>
            <person name="Casola C."/>
            <person name="Choi J.H."/>
            <person name="Detter J.C."/>
            <person name="Dong Q."/>
            <person name="Dusheyko S."/>
            <person name="Eads B.D."/>
            <person name="Frohlich T."/>
            <person name="Geiler-Samerotte K.A."/>
            <person name="Gerlach D."/>
            <person name="Hatcher P."/>
            <person name="Jogdeo S."/>
            <person name="Krijgsveld J."/>
            <person name="Kriventseva E.V."/>
            <person name="Kultz D."/>
            <person name="Laforsch C."/>
            <person name="Lindquist E."/>
            <person name="Lopez J."/>
            <person name="Manak J.R."/>
            <person name="Muller J."/>
            <person name="Pangilinan J."/>
            <person name="Patwardhan R.P."/>
            <person name="Pitluck S."/>
            <person name="Pritham E.J."/>
            <person name="Rechtsteiner A."/>
            <person name="Rho M."/>
            <person name="Rogozin I.B."/>
            <person name="Sakarya O."/>
            <person name="Salamov A."/>
            <person name="Schaack S."/>
            <person name="Shapiro H."/>
            <person name="Shiga Y."/>
            <person name="Skalitzky C."/>
            <person name="Smith Z."/>
            <person name="Souvorov A."/>
            <person name="Sung W."/>
            <person name="Tang Z."/>
            <person name="Tsuchiya D."/>
            <person name="Tu H."/>
            <person name="Vos H."/>
            <person name="Wang M."/>
            <person name="Wolf Y.I."/>
            <person name="Yamagata H."/>
            <person name="Yamada T."/>
            <person name="Ye Y."/>
            <person name="Shaw J.R."/>
            <person name="Andrews J."/>
            <person name="Crease T.J."/>
            <person name="Tang H."/>
            <person name="Lucas S.M."/>
            <person name="Robertson H.M."/>
            <person name="Bork P."/>
            <person name="Koonin E.V."/>
            <person name="Zdobnov E.M."/>
            <person name="Grigoriev I.V."/>
            <person name="Lynch M."/>
            <person name="Boore J.L."/>
        </authorList>
    </citation>
    <scope>NUCLEOTIDE SEQUENCE [LARGE SCALE GENOMIC DNA]</scope>
</reference>
<organism evidence="2 3">
    <name type="scientific">Daphnia pulex</name>
    <name type="common">Water flea</name>
    <dbReference type="NCBI Taxonomy" id="6669"/>
    <lineage>
        <taxon>Eukaryota</taxon>
        <taxon>Metazoa</taxon>
        <taxon>Ecdysozoa</taxon>
        <taxon>Arthropoda</taxon>
        <taxon>Crustacea</taxon>
        <taxon>Branchiopoda</taxon>
        <taxon>Diplostraca</taxon>
        <taxon>Cladocera</taxon>
        <taxon>Anomopoda</taxon>
        <taxon>Daphniidae</taxon>
        <taxon>Daphnia</taxon>
    </lineage>
</organism>
<dbReference type="AlphaFoldDB" id="E9I7V7"/>
<keyword evidence="3" id="KW-1185">Reference proteome</keyword>
<dbReference type="InterPro" id="IPR036259">
    <property type="entry name" value="MFS_trans_sf"/>
</dbReference>
<feature type="transmembrane region" description="Helical" evidence="1">
    <location>
        <begin position="42"/>
        <end position="60"/>
    </location>
</feature>
<evidence type="ECO:0000313" key="2">
    <source>
        <dbReference type="EMBL" id="EFX59923.1"/>
    </source>
</evidence>
<dbReference type="SUPFAM" id="SSF103473">
    <property type="entry name" value="MFS general substrate transporter"/>
    <property type="match status" value="1"/>
</dbReference>
<dbReference type="InParanoid" id="E9I7V7"/>
<keyword evidence="1" id="KW-0812">Transmembrane</keyword>
<dbReference type="EMBL" id="GL737537">
    <property type="protein sequence ID" value="EFX59923.1"/>
    <property type="molecule type" value="Genomic_DNA"/>
</dbReference>
<name>E9I7V7_DAPPU</name>
<dbReference type="Proteomes" id="UP000000305">
    <property type="component" value="Unassembled WGS sequence"/>
</dbReference>
<sequence>MIYLMQQLAPGKYTTTHYAFGTGLMGLCMMVTGVISGHLQQLLGYTNYFIFVMLATIPSFA</sequence>
<protein>
    <submittedName>
        <fullName evidence="2">Uncharacterized protein</fullName>
    </submittedName>
</protein>
<keyword evidence="1" id="KW-1133">Transmembrane helix</keyword>
<accession>E9I7V7</accession>
<feature type="transmembrane region" description="Helical" evidence="1">
    <location>
        <begin position="15"/>
        <end position="35"/>
    </location>
</feature>
<keyword evidence="1" id="KW-0472">Membrane</keyword>
<evidence type="ECO:0000313" key="3">
    <source>
        <dbReference type="Proteomes" id="UP000000305"/>
    </source>
</evidence>
<gene>
    <name evidence="2" type="ORF">DAPPUDRAFT_346381</name>
</gene>